<comment type="caution">
    <text evidence="18">The sequence shown here is derived from an EMBL/GenBank/DDBJ whole genome shotgun (WGS) entry which is preliminary data.</text>
</comment>
<evidence type="ECO:0000256" key="14">
    <source>
        <dbReference type="HAMAP-Rule" id="MF_00052"/>
    </source>
</evidence>
<keyword evidence="8 14" id="KW-0963">Cytoplasm</keyword>
<dbReference type="OrthoDB" id="9803420at2"/>
<dbReference type="EMBL" id="MAJU01000012">
    <property type="protein sequence ID" value="OCH20534.1"/>
    <property type="molecule type" value="Genomic_DNA"/>
</dbReference>
<keyword evidence="10 14" id="KW-0479">Metal-binding</keyword>
<dbReference type="PANTHER" id="PTHR10954:SF18">
    <property type="entry name" value="RIBONUCLEASE HII"/>
    <property type="match status" value="1"/>
</dbReference>
<reference evidence="18 19" key="1">
    <citation type="submission" date="2016-06" db="EMBL/GenBank/DDBJ databases">
        <authorList>
            <person name="Kjaerup R.B."/>
            <person name="Dalgaard T.S."/>
            <person name="Juul-Madsen H.R."/>
        </authorList>
    </citation>
    <scope>NUCLEOTIDE SEQUENCE [LARGE SCALE GENOMIC DNA]</scope>
    <source>
        <strain evidence="18 19">1S159</strain>
    </source>
</reference>
<keyword evidence="13 14" id="KW-0464">Manganese</keyword>
<dbReference type="InterPro" id="IPR001352">
    <property type="entry name" value="RNase_HII/HIII"/>
</dbReference>
<accession>A0A1B9NXT2</accession>
<dbReference type="PANTHER" id="PTHR10954">
    <property type="entry name" value="RIBONUCLEASE H2 SUBUNIT A"/>
    <property type="match status" value="1"/>
</dbReference>
<dbReference type="SMR" id="A0A1B9NXT2"/>
<keyword evidence="11 14" id="KW-0255">Endonuclease</keyword>
<feature type="binding site" evidence="14 15">
    <location>
        <position position="27"/>
    </location>
    <ligand>
        <name>a divalent metal cation</name>
        <dbReference type="ChEBI" id="CHEBI:60240"/>
    </ligand>
</feature>
<evidence type="ECO:0000256" key="10">
    <source>
        <dbReference type="ARBA" id="ARBA00022723"/>
    </source>
</evidence>
<dbReference type="SUPFAM" id="SSF53098">
    <property type="entry name" value="Ribonuclease H-like"/>
    <property type="match status" value="1"/>
</dbReference>
<evidence type="ECO:0000256" key="7">
    <source>
        <dbReference type="ARBA" id="ARBA00019179"/>
    </source>
</evidence>
<evidence type="ECO:0000256" key="13">
    <source>
        <dbReference type="ARBA" id="ARBA00023211"/>
    </source>
</evidence>
<evidence type="ECO:0000256" key="15">
    <source>
        <dbReference type="PROSITE-ProRule" id="PRU01319"/>
    </source>
</evidence>
<dbReference type="NCBIfam" id="NF000594">
    <property type="entry name" value="PRK00015.1-1"/>
    <property type="match status" value="1"/>
</dbReference>
<dbReference type="NCBIfam" id="NF000595">
    <property type="entry name" value="PRK00015.1-3"/>
    <property type="match status" value="1"/>
</dbReference>
<evidence type="ECO:0000256" key="1">
    <source>
        <dbReference type="ARBA" id="ARBA00000077"/>
    </source>
</evidence>
<comment type="cofactor">
    <cofactor evidence="14 15">
        <name>Mn(2+)</name>
        <dbReference type="ChEBI" id="CHEBI:29035"/>
    </cofactor>
    <cofactor evidence="14 15">
        <name>Mg(2+)</name>
        <dbReference type="ChEBI" id="CHEBI:18420"/>
    </cofactor>
    <text evidence="14 15">Manganese or magnesium. Binds 1 divalent metal ion per monomer in the absence of substrate. May bind a second metal ion after substrate binding.</text>
</comment>
<dbReference type="AlphaFoldDB" id="A0A1B9NXT2"/>
<dbReference type="EC" id="3.1.26.4" evidence="6 14"/>
<evidence type="ECO:0000313" key="18">
    <source>
        <dbReference type="EMBL" id="OCH20534.1"/>
    </source>
</evidence>
<evidence type="ECO:0000256" key="11">
    <source>
        <dbReference type="ARBA" id="ARBA00022759"/>
    </source>
</evidence>
<dbReference type="InterPro" id="IPR036397">
    <property type="entry name" value="RNaseH_sf"/>
</dbReference>
<dbReference type="FunFam" id="3.30.420.10:FF:000006">
    <property type="entry name" value="Ribonuclease HII"/>
    <property type="match status" value="1"/>
</dbReference>
<dbReference type="InterPro" id="IPR022898">
    <property type="entry name" value="RNase_HII"/>
</dbReference>
<dbReference type="Pfam" id="PF01351">
    <property type="entry name" value="RNase_HII"/>
    <property type="match status" value="1"/>
</dbReference>
<comment type="catalytic activity">
    <reaction evidence="1 14 15 16">
        <text>Endonucleolytic cleavage to 5'-phosphomonoester.</text>
        <dbReference type="EC" id="3.1.26.4"/>
    </reaction>
</comment>
<sequence length="207" mass="22870">MTKKIDSKELPPFEYPQGYQLFAGVDEVGRGPLVGAVVTAAVILDPNNPIEGLTDSKKLTEKKRDLLFPEIQEKALAWSLGRCEAHEIDELNILQATMVAMQRAIAGLKVTPDFALIDGNKVPELPMAGLAVVKGDLRVQEISAASILAKVTRDREMEVLDKEFPQYGFAKHKGYPTKAHFAAIEEHGVISEHRRSFKPVKRVLGIE</sequence>
<evidence type="ECO:0000313" key="19">
    <source>
        <dbReference type="Proteomes" id="UP000093523"/>
    </source>
</evidence>
<feature type="domain" description="RNase H type-2" evidence="17">
    <location>
        <begin position="20"/>
        <end position="207"/>
    </location>
</feature>
<dbReference type="InterPro" id="IPR012337">
    <property type="entry name" value="RNaseH-like_sf"/>
</dbReference>
<dbReference type="Proteomes" id="UP000093523">
    <property type="component" value="Unassembled WGS sequence"/>
</dbReference>
<dbReference type="InterPro" id="IPR024567">
    <property type="entry name" value="RNase_HII/HIII_dom"/>
</dbReference>
<dbReference type="GO" id="GO:0032299">
    <property type="term" value="C:ribonuclease H2 complex"/>
    <property type="evidence" value="ECO:0007669"/>
    <property type="project" value="TreeGrafter"/>
</dbReference>
<evidence type="ECO:0000256" key="16">
    <source>
        <dbReference type="RuleBase" id="RU003515"/>
    </source>
</evidence>
<comment type="function">
    <text evidence="3 14 16">Endonuclease that specifically degrades the RNA of RNA-DNA hybrids.</text>
</comment>
<evidence type="ECO:0000256" key="8">
    <source>
        <dbReference type="ARBA" id="ARBA00022490"/>
    </source>
</evidence>
<organism evidence="18 19">
    <name type="scientific">Aliivibrio logei</name>
    <name type="common">Vibrio logei</name>
    <dbReference type="NCBI Taxonomy" id="688"/>
    <lineage>
        <taxon>Bacteria</taxon>
        <taxon>Pseudomonadati</taxon>
        <taxon>Pseudomonadota</taxon>
        <taxon>Gammaproteobacteria</taxon>
        <taxon>Vibrionales</taxon>
        <taxon>Vibrionaceae</taxon>
        <taxon>Aliivibrio</taxon>
    </lineage>
</organism>
<keyword evidence="9 14" id="KW-0540">Nuclease</keyword>
<comment type="similarity">
    <text evidence="5 14 16">Belongs to the RNase HII family.</text>
</comment>
<dbReference type="Gene3D" id="3.30.420.10">
    <property type="entry name" value="Ribonuclease H-like superfamily/Ribonuclease H"/>
    <property type="match status" value="1"/>
</dbReference>
<dbReference type="GO" id="GO:0043137">
    <property type="term" value="P:DNA replication, removal of RNA primer"/>
    <property type="evidence" value="ECO:0007669"/>
    <property type="project" value="TreeGrafter"/>
</dbReference>
<comment type="cofactor">
    <cofactor evidence="2">
        <name>Mg(2+)</name>
        <dbReference type="ChEBI" id="CHEBI:18420"/>
    </cofactor>
</comment>
<feature type="binding site" evidence="14 15">
    <location>
        <position position="118"/>
    </location>
    <ligand>
        <name>a divalent metal cation</name>
        <dbReference type="ChEBI" id="CHEBI:60240"/>
    </ligand>
</feature>
<dbReference type="GO" id="GO:0030145">
    <property type="term" value="F:manganese ion binding"/>
    <property type="evidence" value="ECO:0007669"/>
    <property type="project" value="UniProtKB-UniRule"/>
</dbReference>
<proteinExistence type="inferred from homology"/>
<evidence type="ECO:0000256" key="2">
    <source>
        <dbReference type="ARBA" id="ARBA00001946"/>
    </source>
</evidence>
<protein>
    <recommendedName>
        <fullName evidence="7 14">Ribonuclease HII</fullName>
        <shortName evidence="14">RNase HII</shortName>
        <ecNumber evidence="6 14">3.1.26.4</ecNumber>
    </recommendedName>
</protein>
<dbReference type="GO" id="GO:0006298">
    <property type="term" value="P:mismatch repair"/>
    <property type="evidence" value="ECO:0007669"/>
    <property type="project" value="TreeGrafter"/>
</dbReference>
<feature type="binding site" evidence="14 15">
    <location>
        <position position="26"/>
    </location>
    <ligand>
        <name>a divalent metal cation</name>
        <dbReference type="ChEBI" id="CHEBI:60240"/>
    </ligand>
</feature>
<keyword evidence="12 14" id="KW-0378">Hydrolase</keyword>
<evidence type="ECO:0000256" key="9">
    <source>
        <dbReference type="ARBA" id="ARBA00022722"/>
    </source>
</evidence>
<name>A0A1B9NXT2_ALILO</name>
<gene>
    <name evidence="14" type="primary">rnhB</name>
    <name evidence="18" type="ORF">A6E04_15205</name>
</gene>
<evidence type="ECO:0000256" key="6">
    <source>
        <dbReference type="ARBA" id="ARBA00012180"/>
    </source>
</evidence>
<evidence type="ECO:0000256" key="3">
    <source>
        <dbReference type="ARBA" id="ARBA00004065"/>
    </source>
</evidence>
<evidence type="ECO:0000259" key="17">
    <source>
        <dbReference type="PROSITE" id="PS51975"/>
    </source>
</evidence>
<evidence type="ECO:0000256" key="12">
    <source>
        <dbReference type="ARBA" id="ARBA00022801"/>
    </source>
</evidence>
<dbReference type="PROSITE" id="PS51975">
    <property type="entry name" value="RNASE_H_2"/>
    <property type="match status" value="1"/>
</dbReference>
<dbReference type="HAMAP" id="MF_00052_B">
    <property type="entry name" value="RNase_HII_B"/>
    <property type="match status" value="1"/>
</dbReference>
<dbReference type="NCBIfam" id="NF000596">
    <property type="entry name" value="PRK00015.1-4"/>
    <property type="match status" value="1"/>
</dbReference>
<dbReference type="STRING" id="688.A6E04_15205"/>
<dbReference type="RefSeq" id="WP_012550901.1">
    <property type="nucleotide sequence ID" value="NZ_CAWMPN010000012.1"/>
</dbReference>
<dbReference type="GO" id="GO:0003723">
    <property type="term" value="F:RNA binding"/>
    <property type="evidence" value="ECO:0007669"/>
    <property type="project" value="UniProtKB-UniRule"/>
</dbReference>
<dbReference type="GO" id="GO:0004523">
    <property type="term" value="F:RNA-DNA hybrid ribonuclease activity"/>
    <property type="evidence" value="ECO:0007669"/>
    <property type="project" value="UniProtKB-UniRule"/>
</dbReference>
<evidence type="ECO:0000256" key="5">
    <source>
        <dbReference type="ARBA" id="ARBA00007383"/>
    </source>
</evidence>
<comment type="subcellular location">
    <subcellularLocation>
        <location evidence="4 14">Cytoplasm</location>
    </subcellularLocation>
</comment>
<dbReference type="CDD" id="cd07182">
    <property type="entry name" value="RNase_HII_bacteria_HII_like"/>
    <property type="match status" value="1"/>
</dbReference>
<dbReference type="GO" id="GO:0005737">
    <property type="term" value="C:cytoplasm"/>
    <property type="evidence" value="ECO:0007669"/>
    <property type="project" value="UniProtKB-SubCell"/>
</dbReference>
<evidence type="ECO:0000256" key="4">
    <source>
        <dbReference type="ARBA" id="ARBA00004496"/>
    </source>
</evidence>